<keyword evidence="5 6" id="KW-0472">Membrane</keyword>
<feature type="transmembrane region" description="Helical" evidence="6">
    <location>
        <begin position="309"/>
        <end position="327"/>
    </location>
</feature>
<dbReference type="Gene3D" id="1.20.1250.20">
    <property type="entry name" value="MFS general substrate transporter like domains"/>
    <property type="match status" value="1"/>
</dbReference>
<feature type="transmembrane region" description="Helical" evidence="6">
    <location>
        <begin position="441"/>
        <end position="460"/>
    </location>
</feature>
<name>A0A0D2CAK2_9EURO</name>
<accession>A0A0D2CAK2</accession>
<evidence type="ECO:0000313" key="8">
    <source>
        <dbReference type="EMBL" id="KIW46897.1"/>
    </source>
</evidence>
<dbReference type="Proteomes" id="UP000053342">
    <property type="component" value="Unassembled WGS sequence"/>
</dbReference>
<dbReference type="STRING" id="215243.A0A0D2CAK2"/>
<feature type="domain" description="Major facilitator superfamily (MFS) profile" evidence="7">
    <location>
        <begin position="40"/>
        <end position="467"/>
    </location>
</feature>
<dbReference type="PANTHER" id="PTHR23502">
    <property type="entry name" value="MAJOR FACILITATOR SUPERFAMILY"/>
    <property type="match status" value="1"/>
</dbReference>
<evidence type="ECO:0000313" key="9">
    <source>
        <dbReference type="Proteomes" id="UP000053342"/>
    </source>
</evidence>
<dbReference type="AlphaFoldDB" id="A0A0D2CAK2"/>
<dbReference type="InterPro" id="IPR020846">
    <property type="entry name" value="MFS_dom"/>
</dbReference>
<dbReference type="EMBL" id="KN847333">
    <property type="protein sequence ID" value="KIW46897.1"/>
    <property type="molecule type" value="Genomic_DNA"/>
</dbReference>
<keyword evidence="9" id="KW-1185">Reference proteome</keyword>
<gene>
    <name evidence="8" type="ORF">PV06_02518</name>
</gene>
<feature type="transmembrane region" description="Helical" evidence="6">
    <location>
        <begin position="265"/>
        <end position="289"/>
    </location>
</feature>
<evidence type="ECO:0000256" key="6">
    <source>
        <dbReference type="SAM" id="Phobius"/>
    </source>
</evidence>
<dbReference type="FunFam" id="1.20.1250.20:FF:000011">
    <property type="entry name" value="MFS multidrug transporter, putative"/>
    <property type="match status" value="1"/>
</dbReference>
<feature type="transmembrane region" description="Helical" evidence="6">
    <location>
        <begin position="132"/>
        <end position="154"/>
    </location>
</feature>
<feature type="transmembrane region" description="Helical" evidence="6">
    <location>
        <begin position="348"/>
        <end position="367"/>
    </location>
</feature>
<dbReference type="InterPro" id="IPR036259">
    <property type="entry name" value="MFS_trans_sf"/>
</dbReference>
<keyword evidence="3 6" id="KW-0812">Transmembrane</keyword>
<feature type="transmembrane region" description="Helical" evidence="6">
    <location>
        <begin position="41"/>
        <end position="62"/>
    </location>
</feature>
<dbReference type="InterPro" id="IPR011701">
    <property type="entry name" value="MFS"/>
</dbReference>
<protein>
    <recommendedName>
        <fullName evidence="7">Major facilitator superfamily (MFS) profile domain-containing protein</fullName>
    </recommendedName>
</protein>
<sequence>MEEGKTVEVHPPTNDLIVDWAGDDDPENPLNWPSKRKGINIALLSCLTFVTPLASSMFAPGIPLVMKDFHSTSVFYATFAVSVYLVGYSFGPLVFAPLSELYGRLPVYLVTNVLFIIFTIACAVAPSLGSLIGFRFLAGSAGSAPLVLGGGSVADLYPREKRGSKMAVFSIGPLIGPVAGPVAGAFLAEDVGWRWVFWVITIAAGIVVIACFIFMRETYAPVLLERKAARLRKSTGNQDLRSKLSTDDSPRNAIAKAFIRPTKMFFMSPVVFVFVVYIGVIYGYLYLLFTTITEIYESVYHFSTGLAGLSYIGIGVGMFIGLGVFGATSDRRIQKKKAQGDVSPEIRLEGLIPAAICIPIGLFWYGWSAEKQIHWIMPIIGTGWVGLGLIGIFLAVQTYLVDCYPLYAASVTAANTVVRSLVGAFLPLAGRPLYSNLKLGWGNSVLAFIALAMVPLPFIFMRYGARLRTHPRFQVNF</sequence>
<feature type="transmembrane region" description="Helical" evidence="6">
    <location>
        <begin position="373"/>
        <end position="394"/>
    </location>
</feature>
<dbReference type="RefSeq" id="XP_016267113.1">
    <property type="nucleotide sequence ID" value="XM_016403216.1"/>
</dbReference>
<proteinExistence type="inferred from homology"/>
<dbReference type="PANTHER" id="PTHR23502:SF68">
    <property type="entry name" value="MULTIDRUG TRANSPORTER, PUTATIVE (AFU_ORTHOLOGUE AFUA_3G01120)-RELATED"/>
    <property type="match status" value="1"/>
</dbReference>
<evidence type="ECO:0000256" key="4">
    <source>
        <dbReference type="ARBA" id="ARBA00022989"/>
    </source>
</evidence>
<feature type="transmembrane region" description="Helical" evidence="6">
    <location>
        <begin position="193"/>
        <end position="215"/>
    </location>
</feature>
<evidence type="ECO:0000256" key="5">
    <source>
        <dbReference type="ARBA" id="ARBA00023136"/>
    </source>
</evidence>
<feature type="transmembrane region" description="Helical" evidence="6">
    <location>
        <begin position="406"/>
        <end position="429"/>
    </location>
</feature>
<dbReference type="PROSITE" id="PS50850">
    <property type="entry name" value="MFS"/>
    <property type="match status" value="1"/>
</dbReference>
<dbReference type="GO" id="GO:0016020">
    <property type="term" value="C:membrane"/>
    <property type="evidence" value="ECO:0007669"/>
    <property type="project" value="UniProtKB-SubCell"/>
</dbReference>
<comment type="subcellular location">
    <subcellularLocation>
        <location evidence="1">Membrane</location>
        <topology evidence="1">Multi-pass membrane protein</topology>
    </subcellularLocation>
</comment>
<evidence type="ECO:0000256" key="1">
    <source>
        <dbReference type="ARBA" id="ARBA00004141"/>
    </source>
</evidence>
<dbReference type="GO" id="GO:0022857">
    <property type="term" value="F:transmembrane transporter activity"/>
    <property type="evidence" value="ECO:0007669"/>
    <property type="project" value="InterPro"/>
</dbReference>
<evidence type="ECO:0000259" key="7">
    <source>
        <dbReference type="PROSITE" id="PS50850"/>
    </source>
</evidence>
<dbReference type="OrthoDB" id="5296287at2759"/>
<feature type="transmembrane region" description="Helical" evidence="6">
    <location>
        <begin position="74"/>
        <end position="95"/>
    </location>
</feature>
<feature type="transmembrane region" description="Helical" evidence="6">
    <location>
        <begin position="166"/>
        <end position="187"/>
    </location>
</feature>
<dbReference type="SUPFAM" id="SSF103473">
    <property type="entry name" value="MFS general substrate transporter"/>
    <property type="match status" value="1"/>
</dbReference>
<dbReference type="GeneID" id="27354592"/>
<evidence type="ECO:0000256" key="2">
    <source>
        <dbReference type="ARBA" id="ARBA00008335"/>
    </source>
</evidence>
<feature type="transmembrane region" description="Helical" evidence="6">
    <location>
        <begin position="107"/>
        <end position="126"/>
    </location>
</feature>
<evidence type="ECO:0000256" key="3">
    <source>
        <dbReference type="ARBA" id="ARBA00022692"/>
    </source>
</evidence>
<reference evidence="8 9" key="1">
    <citation type="submission" date="2015-01" db="EMBL/GenBank/DDBJ databases">
        <title>The Genome Sequence of Exophiala oligosperma CBS72588.</title>
        <authorList>
            <consortium name="The Broad Institute Genomics Platform"/>
            <person name="Cuomo C."/>
            <person name="de Hoog S."/>
            <person name="Gorbushina A."/>
            <person name="Stielow B."/>
            <person name="Teixiera M."/>
            <person name="Abouelleil A."/>
            <person name="Chapman S.B."/>
            <person name="Priest M."/>
            <person name="Young S.K."/>
            <person name="Wortman J."/>
            <person name="Nusbaum C."/>
            <person name="Birren B."/>
        </authorList>
    </citation>
    <scope>NUCLEOTIDE SEQUENCE [LARGE SCALE GENOMIC DNA]</scope>
    <source>
        <strain evidence="8 9">CBS 72588</strain>
    </source>
</reference>
<dbReference type="HOGENOM" id="CLU_008455_1_1_1"/>
<dbReference type="Pfam" id="PF07690">
    <property type="entry name" value="MFS_1"/>
    <property type="match status" value="1"/>
</dbReference>
<dbReference type="VEuPathDB" id="FungiDB:PV06_02518"/>
<dbReference type="CDD" id="cd17323">
    <property type="entry name" value="MFS_Tpo1_MDR_like"/>
    <property type="match status" value="1"/>
</dbReference>
<keyword evidence="4 6" id="KW-1133">Transmembrane helix</keyword>
<comment type="similarity">
    <text evidence="2">Belongs to the major facilitator superfamily.</text>
</comment>
<organism evidence="8 9">
    <name type="scientific">Exophiala oligosperma</name>
    <dbReference type="NCBI Taxonomy" id="215243"/>
    <lineage>
        <taxon>Eukaryota</taxon>
        <taxon>Fungi</taxon>
        <taxon>Dikarya</taxon>
        <taxon>Ascomycota</taxon>
        <taxon>Pezizomycotina</taxon>
        <taxon>Eurotiomycetes</taxon>
        <taxon>Chaetothyriomycetidae</taxon>
        <taxon>Chaetothyriales</taxon>
        <taxon>Herpotrichiellaceae</taxon>
        <taxon>Exophiala</taxon>
    </lineage>
</organism>